<keyword evidence="8" id="KW-1185">Reference proteome</keyword>
<dbReference type="Proteomes" id="UP000270296">
    <property type="component" value="Unassembled WGS sequence"/>
</dbReference>
<evidence type="ECO:0000256" key="3">
    <source>
        <dbReference type="ARBA" id="ARBA00022692"/>
    </source>
</evidence>
<dbReference type="GO" id="GO:0004521">
    <property type="term" value="F:RNA endonuclease activity"/>
    <property type="evidence" value="ECO:0007669"/>
    <property type="project" value="InterPro"/>
</dbReference>
<evidence type="ECO:0000313" key="8">
    <source>
        <dbReference type="Proteomes" id="UP000270296"/>
    </source>
</evidence>
<gene>
    <name evidence="7" type="ORF">SBAD_LOCUS12362</name>
</gene>
<proteinExistence type="inferred from homology"/>
<reference evidence="9" key="1">
    <citation type="submission" date="2016-06" db="UniProtKB">
        <authorList>
            <consortium name="WormBaseParasite"/>
        </authorList>
    </citation>
    <scope>IDENTIFICATION</scope>
</reference>
<comment type="similarity">
    <text evidence="2">Belongs to the RNase K family.</text>
</comment>
<comment type="subcellular location">
    <subcellularLocation>
        <location evidence="1">Membrane</location>
        <topology evidence="1">Multi-pass membrane protein</topology>
    </subcellularLocation>
</comment>
<reference evidence="7 8" key="2">
    <citation type="submission" date="2018-11" db="EMBL/GenBank/DDBJ databases">
        <authorList>
            <consortium name="Pathogen Informatics"/>
        </authorList>
    </citation>
    <scope>NUCLEOTIDE SEQUENCE [LARGE SCALE GENOMIC DNA]</scope>
</reference>
<dbReference type="PANTHER" id="PTHR31733">
    <property type="entry name" value="RIBONUCLEASE KAPPA"/>
    <property type="match status" value="1"/>
</dbReference>
<keyword evidence="4 6" id="KW-1133">Transmembrane helix</keyword>
<evidence type="ECO:0000313" key="7">
    <source>
        <dbReference type="EMBL" id="VDP47621.1"/>
    </source>
</evidence>
<dbReference type="EMBL" id="UZAM01017555">
    <property type="protein sequence ID" value="VDP47621.1"/>
    <property type="molecule type" value="Genomic_DNA"/>
</dbReference>
<evidence type="ECO:0000256" key="1">
    <source>
        <dbReference type="ARBA" id="ARBA00004141"/>
    </source>
</evidence>
<sequence>MSLSRICPLCGPKCSICCMVISAWGVVFMAVLGIAFYTQTALLYQDLHIQATVADFNLADVAERYRSSAFNCWIAAGGYVLTLIIAFWQNRWSNTVAL</sequence>
<dbReference type="InterPro" id="IPR026770">
    <property type="entry name" value="RNase_K"/>
</dbReference>
<accession>A0A183J914</accession>
<protein>
    <submittedName>
        <fullName evidence="9">MARVEL domain-containing protein</fullName>
    </submittedName>
</protein>
<evidence type="ECO:0000256" key="4">
    <source>
        <dbReference type="ARBA" id="ARBA00022989"/>
    </source>
</evidence>
<feature type="transmembrane region" description="Helical" evidence="6">
    <location>
        <begin position="68"/>
        <end position="88"/>
    </location>
</feature>
<evidence type="ECO:0000313" key="9">
    <source>
        <dbReference type="WBParaSite" id="SBAD_0001276801-mRNA-1"/>
    </source>
</evidence>
<organism evidence="9">
    <name type="scientific">Soboliphyme baturini</name>
    <dbReference type="NCBI Taxonomy" id="241478"/>
    <lineage>
        <taxon>Eukaryota</taxon>
        <taxon>Metazoa</taxon>
        <taxon>Ecdysozoa</taxon>
        <taxon>Nematoda</taxon>
        <taxon>Enoplea</taxon>
        <taxon>Dorylaimia</taxon>
        <taxon>Dioctophymatida</taxon>
        <taxon>Dioctophymatoidea</taxon>
        <taxon>Soboliphymatidae</taxon>
        <taxon>Soboliphyme</taxon>
    </lineage>
</organism>
<dbReference type="OrthoDB" id="67317at2759"/>
<feature type="transmembrane region" description="Helical" evidence="6">
    <location>
        <begin position="16"/>
        <end position="37"/>
    </location>
</feature>
<name>A0A183J914_9BILA</name>
<evidence type="ECO:0000256" key="2">
    <source>
        <dbReference type="ARBA" id="ARBA00008458"/>
    </source>
</evidence>
<dbReference type="WBParaSite" id="SBAD_0001276801-mRNA-1">
    <property type="protein sequence ID" value="SBAD_0001276801-mRNA-1"/>
    <property type="gene ID" value="SBAD_0001276801"/>
</dbReference>
<keyword evidence="5 6" id="KW-0472">Membrane</keyword>
<dbReference type="GO" id="GO:0016020">
    <property type="term" value="C:membrane"/>
    <property type="evidence" value="ECO:0007669"/>
    <property type="project" value="UniProtKB-SubCell"/>
</dbReference>
<keyword evidence="3 6" id="KW-0812">Transmembrane</keyword>
<evidence type="ECO:0000256" key="6">
    <source>
        <dbReference type="SAM" id="Phobius"/>
    </source>
</evidence>
<evidence type="ECO:0000256" key="5">
    <source>
        <dbReference type="ARBA" id="ARBA00023136"/>
    </source>
</evidence>
<dbReference type="AlphaFoldDB" id="A0A183J914"/>